<proteinExistence type="inferred from homology"/>
<dbReference type="EC" id="1.1.1.193" evidence="15"/>
<keyword evidence="6 15" id="KW-0686">Riboflavin biosynthesis</keyword>
<evidence type="ECO:0000256" key="5">
    <source>
        <dbReference type="ARBA" id="ARBA00007417"/>
    </source>
</evidence>
<feature type="binding site" evidence="17">
    <location>
        <position position="195"/>
    </location>
    <ligand>
        <name>NADP(+)</name>
        <dbReference type="ChEBI" id="CHEBI:58349"/>
    </ligand>
</feature>
<dbReference type="InterPro" id="IPR016192">
    <property type="entry name" value="APOBEC/CMP_deaminase_Zn-bd"/>
</dbReference>
<keyword evidence="10 15" id="KW-0521">NADP</keyword>
<keyword evidence="11 15" id="KW-0560">Oxidoreductase</keyword>
<dbReference type="NCBIfam" id="TIGR00326">
    <property type="entry name" value="eubact_ribD"/>
    <property type="match status" value="1"/>
</dbReference>
<dbReference type="Pfam" id="PF01872">
    <property type="entry name" value="RibD_C"/>
    <property type="match status" value="1"/>
</dbReference>
<comment type="similarity">
    <text evidence="5 15">In the C-terminal section; belongs to the HTP reductase family.</text>
</comment>
<dbReference type="FunFam" id="3.40.140.10:FF:000025">
    <property type="entry name" value="Riboflavin biosynthesis protein RibD"/>
    <property type="match status" value="1"/>
</dbReference>
<dbReference type="InterPro" id="IPR002734">
    <property type="entry name" value="RibDG_C"/>
</dbReference>
<evidence type="ECO:0000256" key="7">
    <source>
        <dbReference type="ARBA" id="ARBA00022723"/>
    </source>
</evidence>
<dbReference type="InterPro" id="IPR024072">
    <property type="entry name" value="DHFR-like_dom_sf"/>
</dbReference>
<feature type="binding site" evidence="17">
    <location>
        <position position="293"/>
    </location>
    <ligand>
        <name>substrate</name>
    </ligand>
</feature>
<dbReference type="InterPro" id="IPR011549">
    <property type="entry name" value="RibD_C"/>
</dbReference>
<keyword evidence="7 15" id="KW-0479">Metal-binding</keyword>
<evidence type="ECO:0000256" key="10">
    <source>
        <dbReference type="ARBA" id="ARBA00022857"/>
    </source>
</evidence>
<evidence type="ECO:0000256" key="17">
    <source>
        <dbReference type="PIRSR" id="PIRSR006769-2"/>
    </source>
</evidence>
<dbReference type="Proteomes" id="UP001154312">
    <property type="component" value="Unassembled WGS sequence"/>
</dbReference>
<feature type="active site" description="Proton donor" evidence="16">
    <location>
        <position position="51"/>
    </location>
</feature>
<evidence type="ECO:0000256" key="13">
    <source>
        <dbReference type="ARBA" id="ARBA00049861"/>
    </source>
</evidence>
<dbReference type="GO" id="GO:0008835">
    <property type="term" value="F:diaminohydroxyphosphoribosylaminopyrimidine deaminase activity"/>
    <property type="evidence" value="ECO:0007669"/>
    <property type="project" value="UniProtKB-EC"/>
</dbReference>
<evidence type="ECO:0000313" key="21">
    <source>
        <dbReference type="Proteomes" id="UP001154312"/>
    </source>
</evidence>
<comment type="caution">
    <text evidence="20">The sequence shown here is derived from an EMBL/GenBank/DDBJ whole genome shotgun (WGS) entry which is preliminary data.</text>
</comment>
<dbReference type="PROSITE" id="PS00903">
    <property type="entry name" value="CYT_DCMP_DEAMINASES_1"/>
    <property type="match status" value="1"/>
</dbReference>
<keyword evidence="12" id="KW-0511">Multifunctional enzyme</keyword>
<feature type="binding site" evidence="18">
    <location>
        <position position="83"/>
    </location>
    <ligand>
        <name>Zn(2+)</name>
        <dbReference type="ChEBI" id="CHEBI:29105"/>
        <note>catalytic</note>
    </ligand>
</feature>
<keyword evidence="8 15" id="KW-0378">Hydrolase</keyword>
<evidence type="ECO:0000256" key="1">
    <source>
        <dbReference type="ARBA" id="ARBA00002151"/>
    </source>
</evidence>
<evidence type="ECO:0000256" key="18">
    <source>
        <dbReference type="PIRSR" id="PIRSR006769-3"/>
    </source>
</evidence>
<feature type="domain" description="CMP/dCMP-type deaminase" evidence="19">
    <location>
        <begin position="1"/>
        <end position="122"/>
    </location>
</feature>
<evidence type="ECO:0000256" key="12">
    <source>
        <dbReference type="ARBA" id="ARBA00023268"/>
    </source>
</evidence>
<dbReference type="InterPro" id="IPR002125">
    <property type="entry name" value="CMP_dCMP_dom"/>
</dbReference>
<keyword evidence="21" id="KW-1185">Reference proteome</keyword>
<dbReference type="PANTHER" id="PTHR38011:SF7">
    <property type="entry name" value="2,5-DIAMINO-6-RIBOSYLAMINO-4(3H)-PYRIMIDINONE 5'-PHOSPHATE REDUCTASE"/>
    <property type="match status" value="1"/>
</dbReference>
<evidence type="ECO:0000256" key="6">
    <source>
        <dbReference type="ARBA" id="ARBA00022619"/>
    </source>
</evidence>
<evidence type="ECO:0000256" key="2">
    <source>
        <dbReference type="ARBA" id="ARBA00004882"/>
    </source>
</evidence>
<comment type="pathway">
    <text evidence="2 15">Cofactor biosynthesis; riboflavin biosynthesis; 5-amino-6-(D-ribitylamino)uracil from GTP: step 2/4.</text>
</comment>
<dbReference type="RefSeq" id="WP_277443461.1">
    <property type="nucleotide sequence ID" value="NZ_JAKOAV010000010.1"/>
</dbReference>
<feature type="binding site" evidence="17">
    <location>
        <position position="169"/>
    </location>
    <ligand>
        <name>NADP(+)</name>
        <dbReference type="ChEBI" id="CHEBI:58349"/>
    </ligand>
</feature>
<comment type="catalytic activity">
    <reaction evidence="14 15">
        <text>2,5-diamino-6-hydroxy-4-(5-phosphoribosylamino)-pyrimidine + H2O + H(+) = 5-amino-6-(5-phospho-D-ribosylamino)uracil + NH4(+)</text>
        <dbReference type="Rhea" id="RHEA:21868"/>
        <dbReference type="ChEBI" id="CHEBI:15377"/>
        <dbReference type="ChEBI" id="CHEBI:15378"/>
        <dbReference type="ChEBI" id="CHEBI:28938"/>
        <dbReference type="ChEBI" id="CHEBI:58453"/>
        <dbReference type="ChEBI" id="CHEBI:58614"/>
        <dbReference type="EC" id="3.5.4.26"/>
    </reaction>
</comment>
<protein>
    <recommendedName>
        <fullName evidence="15">Riboflavin biosynthesis protein RibD</fullName>
    </recommendedName>
    <domain>
        <recommendedName>
            <fullName evidence="15">Diaminohydroxyphosphoribosylaminopyrimidine deaminase</fullName>
            <shortName evidence="15">DRAP deaminase</shortName>
            <ecNumber evidence="15">3.5.4.26</ecNumber>
        </recommendedName>
        <alternativeName>
            <fullName evidence="15">Riboflavin-specific deaminase</fullName>
        </alternativeName>
    </domain>
    <domain>
        <recommendedName>
            <fullName evidence="15">5-amino-6-(5-phosphoribosylamino)uracil reductase</fullName>
            <ecNumber evidence="15">1.1.1.193</ecNumber>
        </recommendedName>
        <alternativeName>
            <fullName evidence="15">HTP reductase</fullName>
        </alternativeName>
    </domain>
</protein>
<dbReference type="EC" id="3.5.4.26" evidence="15"/>
<feature type="binding site" evidence="17">
    <location>
        <position position="206"/>
    </location>
    <ligand>
        <name>substrate</name>
    </ligand>
</feature>
<comment type="similarity">
    <text evidence="4 15">In the N-terminal section; belongs to the cytidine and deoxycytidylate deaminase family.</text>
</comment>
<comment type="cofactor">
    <cofactor evidence="15 18">
        <name>Zn(2+)</name>
        <dbReference type="ChEBI" id="CHEBI:29105"/>
    </cofactor>
    <text evidence="15 18">Binds 1 zinc ion.</text>
</comment>
<dbReference type="PIRSF" id="PIRSF006769">
    <property type="entry name" value="RibD"/>
    <property type="match status" value="1"/>
</dbReference>
<feature type="binding site" evidence="17">
    <location>
        <position position="183"/>
    </location>
    <ligand>
        <name>substrate</name>
    </ligand>
</feature>
<dbReference type="InterPro" id="IPR050765">
    <property type="entry name" value="Riboflavin_Biosynth_HTPR"/>
</dbReference>
<feature type="binding site" evidence="17">
    <location>
        <begin position="295"/>
        <end position="301"/>
    </location>
    <ligand>
        <name>NADP(+)</name>
        <dbReference type="ChEBI" id="CHEBI:58349"/>
    </ligand>
</feature>
<dbReference type="InterPro" id="IPR016193">
    <property type="entry name" value="Cytidine_deaminase-like"/>
</dbReference>
<dbReference type="NCBIfam" id="TIGR00227">
    <property type="entry name" value="ribD_Cterm"/>
    <property type="match status" value="1"/>
</dbReference>
<feature type="binding site" evidence="17">
    <location>
        <position position="167"/>
    </location>
    <ligand>
        <name>substrate</name>
    </ligand>
</feature>
<evidence type="ECO:0000256" key="16">
    <source>
        <dbReference type="PIRSR" id="PIRSR006769-1"/>
    </source>
</evidence>
<comment type="pathway">
    <text evidence="3 15">Cofactor biosynthesis; riboflavin biosynthesis; 5-amino-6-(D-ribitylamino)uracil from GTP: step 3/4.</text>
</comment>
<gene>
    <name evidence="20" type="primary">ribD</name>
    <name evidence="20" type="ORF">L7E55_07140</name>
</gene>
<dbReference type="GO" id="GO:0050661">
    <property type="term" value="F:NADP binding"/>
    <property type="evidence" value="ECO:0007669"/>
    <property type="project" value="InterPro"/>
</dbReference>
<feature type="binding site" evidence="18">
    <location>
        <position position="74"/>
    </location>
    <ligand>
        <name>Zn(2+)</name>
        <dbReference type="ChEBI" id="CHEBI:29105"/>
        <note>catalytic</note>
    </ligand>
</feature>
<evidence type="ECO:0000256" key="3">
    <source>
        <dbReference type="ARBA" id="ARBA00004910"/>
    </source>
</evidence>
<name>A0A9X4H1G7_9FIRM</name>
<evidence type="ECO:0000256" key="14">
    <source>
        <dbReference type="ARBA" id="ARBA00049886"/>
    </source>
</evidence>
<evidence type="ECO:0000259" key="19">
    <source>
        <dbReference type="PROSITE" id="PS51747"/>
    </source>
</evidence>
<dbReference type="AlphaFoldDB" id="A0A9X4H1G7"/>
<dbReference type="PROSITE" id="PS51747">
    <property type="entry name" value="CYT_DCMP_DEAMINASES_2"/>
    <property type="match status" value="1"/>
</dbReference>
<dbReference type="PANTHER" id="PTHR38011">
    <property type="entry name" value="DIHYDROFOLATE REDUCTASE FAMILY PROTEIN (AFU_ORTHOLOGUE AFUA_8G06820)"/>
    <property type="match status" value="1"/>
</dbReference>
<evidence type="ECO:0000313" key="20">
    <source>
        <dbReference type="EMBL" id="MDF9408136.1"/>
    </source>
</evidence>
<dbReference type="EMBL" id="JAKOAV010000010">
    <property type="protein sequence ID" value="MDF9408136.1"/>
    <property type="molecule type" value="Genomic_DNA"/>
</dbReference>
<accession>A0A9X4H1G7</accession>
<dbReference type="GO" id="GO:0009231">
    <property type="term" value="P:riboflavin biosynthetic process"/>
    <property type="evidence" value="ECO:0007669"/>
    <property type="project" value="UniProtKB-KW"/>
</dbReference>
<evidence type="ECO:0000256" key="11">
    <source>
        <dbReference type="ARBA" id="ARBA00023002"/>
    </source>
</evidence>
<dbReference type="SUPFAM" id="SSF53927">
    <property type="entry name" value="Cytidine deaminase-like"/>
    <property type="match status" value="1"/>
</dbReference>
<evidence type="ECO:0000256" key="9">
    <source>
        <dbReference type="ARBA" id="ARBA00022833"/>
    </source>
</evidence>
<organism evidence="20 21">
    <name type="scientific">Pelotomaculum isophthalicicum JI</name>
    <dbReference type="NCBI Taxonomy" id="947010"/>
    <lineage>
        <taxon>Bacteria</taxon>
        <taxon>Bacillati</taxon>
        <taxon>Bacillota</taxon>
        <taxon>Clostridia</taxon>
        <taxon>Eubacteriales</taxon>
        <taxon>Desulfotomaculaceae</taxon>
        <taxon>Pelotomaculum</taxon>
    </lineage>
</organism>
<comment type="catalytic activity">
    <reaction evidence="13 15">
        <text>5-amino-6-(5-phospho-D-ribitylamino)uracil + NADP(+) = 5-amino-6-(5-phospho-D-ribosylamino)uracil + NADPH + H(+)</text>
        <dbReference type="Rhea" id="RHEA:17845"/>
        <dbReference type="ChEBI" id="CHEBI:15378"/>
        <dbReference type="ChEBI" id="CHEBI:57783"/>
        <dbReference type="ChEBI" id="CHEBI:58349"/>
        <dbReference type="ChEBI" id="CHEBI:58421"/>
        <dbReference type="ChEBI" id="CHEBI:58453"/>
        <dbReference type="EC" id="1.1.1.193"/>
    </reaction>
</comment>
<dbReference type="Gene3D" id="3.40.430.10">
    <property type="entry name" value="Dihydrofolate Reductase, subunit A"/>
    <property type="match status" value="1"/>
</dbReference>
<evidence type="ECO:0000256" key="8">
    <source>
        <dbReference type="ARBA" id="ARBA00022801"/>
    </source>
</evidence>
<feature type="binding site" evidence="17">
    <location>
        <position position="199"/>
    </location>
    <ligand>
        <name>NADP(+)</name>
        <dbReference type="ChEBI" id="CHEBI:58349"/>
    </ligand>
</feature>
<dbReference type="Pfam" id="PF00383">
    <property type="entry name" value="dCMP_cyt_deam_1"/>
    <property type="match status" value="1"/>
</dbReference>
<comment type="function">
    <text evidence="1 15">Converts 2,5-diamino-6-(ribosylamino)-4(3h)-pyrimidinone 5'-phosphate into 5-amino-6-(ribosylamino)-2,4(1h,3h)-pyrimidinedione 5'-phosphate.</text>
</comment>
<feature type="binding site" evidence="17">
    <location>
        <position position="203"/>
    </location>
    <ligand>
        <name>substrate</name>
    </ligand>
</feature>
<reference evidence="20" key="1">
    <citation type="submission" date="2022-02" db="EMBL/GenBank/DDBJ databases">
        <authorList>
            <person name="Leng L."/>
        </authorList>
    </citation>
    <scope>NUCLEOTIDE SEQUENCE</scope>
    <source>
        <strain evidence="20">JI</strain>
    </source>
</reference>
<feature type="binding site" evidence="17">
    <location>
        <position position="222"/>
    </location>
    <ligand>
        <name>NADP(+)</name>
        <dbReference type="ChEBI" id="CHEBI:58349"/>
    </ligand>
</feature>
<evidence type="ECO:0000256" key="4">
    <source>
        <dbReference type="ARBA" id="ARBA00005259"/>
    </source>
</evidence>
<dbReference type="CDD" id="cd01284">
    <property type="entry name" value="Riboflavin_deaminase-reductase"/>
    <property type="match status" value="1"/>
</dbReference>
<dbReference type="GO" id="GO:0008270">
    <property type="term" value="F:zinc ion binding"/>
    <property type="evidence" value="ECO:0007669"/>
    <property type="project" value="InterPro"/>
</dbReference>
<sequence length="362" mass="38044">MDRHYMKMALELAARARGRTSPNPMVGAVVVKDNRIVGQGYHARAGTPHAEVLALAEAGNEARGATLYVTLEPCCHHGRTGPCADAVIAAGVAKVIIATIDPNPLVAGGGIRRLKDAGVEVVTGVMKEEALELNEVFIKYITTGLPFVVAKAAMSLDGKIATCTGESRWITGPEARAYGHRLRDWYDAILVGIGTVRADNPSLTARLANGEGRDPVRIIVDSTANTPLDANVLNQHSEAPTIIATTAGASPERLEALRQAGAEVLVVNEGPRVELAKLLRILGKQEITSLLIEGGAGVHGSALAAGIVDKVVWFIAPKIIGGREAPGPVGGRGADDLSEAAELERVKVSRMGPDFCIEGYLK</sequence>
<evidence type="ECO:0000256" key="15">
    <source>
        <dbReference type="PIRNR" id="PIRNR006769"/>
    </source>
</evidence>
<dbReference type="SUPFAM" id="SSF53597">
    <property type="entry name" value="Dihydrofolate reductase-like"/>
    <property type="match status" value="1"/>
</dbReference>
<feature type="binding site" evidence="18">
    <location>
        <position position="49"/>
    </location>
    <ligand>
        <name>Zn(2+)</name>
        <dbReference type="ChEBI" id="CHEBI:29105"/>
        <note>catalytic</note>
    </ligand>
</feature>
<dbReference type="Gene3D" id="3.40.140.10">
    <property type="entry name" value="Cytidine Deaminase, domain 2"/>
    <property type="match status" value="1"/>
</dbReference>
<keyword evidence="9 15" id="KW-0862">Zinc</keyword>
<dbReference type="GO" id="GO:0008703">
    <property type="term" value="F:5-amino-6-(5-phosphoribosylamino)uracil reductase activity"/>
    <property type="evidence" value="ECO:0007669"/>
    <property type="project" value="UniProtKB-EC"/>
</dbReference>
<feature type="binding site" evidence="17">
    <location>
        <position position="153"/>
    </location>
    <ligand>
        <name>NADP(+)</name>
        <dbReference type="ChEBI" id="CHEBI:58349"/>
    </ligand>
</feature>
<dbReference type="InterPro" id="IPR004794">
    <property type="entry name" value="Eubact_RibD"/>
</dbReference>